<evidence type="ECO:0000256" key="1">
    <source>
        <dbReference type="SAM" id="MobiDB-lite"/>
    </source>
</evidence>
<feature type="region of interest" description="Disordered" evidence="1">
    <location>
        <begin position="1"/>
        <end position="23"/>
    </location>
</feature>
<dbReference type="GeneID" id="25329836"/>
<gene>
    <name evidence="2" type="ORF">PV05_07928</name>
</gene>
<evidence type="ECO:0000313" key="3">
    <source>
        <dbReference type="Proteomes" id="UP000054342"/>
    </source>
</evidence>
<keyword evidence="3" id="KW-1185">Reference proteome</keyword>
<evidence type="ECO:0000313" key="2">
    <source>
        <dbReference type="EMBL" id="KIW52278.1"/>
    </source>
</evidence>
<feature type="compositionally biased region" description="Basic residues" evidence="1">
    <location>
        <begin position="210"/>
        <end position="234"/>
    </location>
</feature>
<dbReference type="Proteomes" id="UP000054342">
    <property type="component" value="Unassembled WGS sequence"/>
</dbReference>
<organism evidence="2 3">
    <name type="scientific">Exophiala xenobiotica</name>
    <dbReference type="NCBI Taxonomy" id="348802"/>
    <lineage>
        <taxon>Eukaryota</taxon>
        <taxon>Fungi</taxon>
        <taxon>Dikarya</taxon>
        <taxon>Ascomycota</taxon>
        <taxon>Pezizomycotina</taxon>
        <taxon>Eurotiomycetes</taxon>
        <taxon>Chaetothyriomycetidae</taxon>
        <taxon>Chaetothyriales</taxon>
        <taxon>Herpotrichiellaceae</taxon>
        <taxon>Exophiala</taxon>
    </lineage>
</organism>
<feature type="compositionally biased region" description="Acidic residues" evidence="1">
    <location>
        <begin position="246"/>
        <end position="270"/>
    </location>
</feature>
<sequence length="351" mass="39296">MGARGEEPGQSMTIMTTQSSARPNIGDQAARCRKIGQLLDIIYQTVPGAEAFRQEKPKFDWHILLQETEGMRNEKRWTVVARTDSAEYGNWYARNVQDGTAKTAKVEVHVLVGEAEDGVTAEGQGNYLEELQEMGKGNMGHARRLTSPYRQLKKQVQGQRTMLGGPVSGSRRFEDVRLDEIREAIIDKCCNAKYYEEAPSTHDWLPLRVGRGKRRRGKHRPTKYKKMRGRRSKRARTDDGAQDTMNVDEEDGRPVGNDDEWEDQDDEELESNTAHKARQASGSNSSEASDDDGADAGLSEANLDRPLVIRGRRQANNGNEDGAPSGSDVGGAGMQQERYWSVDMVVGKRRR</sequence>
<dbReference type="HOGENOM" id="CLU_789969_0_0_1"/>
<feature type="compositionally biased region" description="Polar residues" evidence="1">
    <location>
        <begin position="10"/>
        <end position="22"/>
    </location>
</feature>
<proteinExistence type="predicted"/>
<reference evidence="2 3" key="1">
    <citation type="submission" date="2015-01" db="EMBL/GenBank/DDBJ databases">
        <title>The Genome Sequence of Exophiala xenobiotica CBS118157.</title>
        <authorList>
            <consortium name="The Broad Institute Genomics Platform"/>
            <person name="Cuomo C."/>
            <person name="de Hoog S."/>
            <person name="Gorbushina A."/>
            <person name="Stielow B."/>
            <person name="Teixiera M."/>
            <person name="Abouelleil A."/>
            <person name="Chapman S.B."/>
            <person name="Priest M."/>
            <person name="Young S.K."/>
            <person name="Wortman J."/>
            <person name="Nusbaum C."/>
            <person name="Birren B."/>
        </authorList>
    </citation>
    <scope>NUCLEOTIDE SEQUENCE [LARGE SCALE GENOMIC DNA]</scope>
    <source>
        <strain evidence="2 3">CBS 118157</strain>
    </source>
</reference>
<dbReference type="RefSeq" id="XP_013312862.1">
    <property type="nucleotide sequence ID" value="XM_013457408.1"/>
</dbReference>
<name>A0A0D2EA91_9EURO</name>
<protein>
    <submittedName>
        <fullName evidence="2">Uncharacterized protein</fullName>
    </submittedName>
</protein>
<accession>A0A0D2EA91</accession>
<dbReference type="AlphaFoldDB" id="A0A0D2EA91"/>
<feature type="region of interest" description="Disordered" evidence="1">
    <location>
        <begin position="206"/>
        <end position="351"/>
    </location>
</feature>
<dbReference type="EMBL" id="KN847321">
    <property type="protein sequence ID" value="KIW52278.1"/>
    <property type="molecule type" value="Genomic_DNA"/>
</dbReference>